<dbReference type="PANTHER" id="PTHR45807:SF7">
    <property type="entry name" value="TYROSINE-PROTEIN KINASE HOPSCOTCH"/>
    <property type="match status" value="1"/>
</dbReference>
<dbReference type="GO" id="GO:0005126">
    <property type="term" value="F:cytokine receptor binding"/>
    <property type="evidence" value="ECO:0007669"/>
    <property type="project" value="TreeGrafter"/>
</dbReference>
<sequence length="2121" mass="243757">MGDFVLNVNVVWEPHNIELEHTDKKICKVTCVPNQTTAEDVCIEVSKALGIGTLARHLFALQVTGKKYFLPPSNTFNEKLSLNFRIRFKPANIHGLYKHDPRAYEYYFYQVRIDLLESKVSDIVYEKHKDFLFGLGVTDMYRVMIEKDIPRETVEKEYKKYIPKEVIRKHPHFFIKGPIHNTLMALQREQRSPLYIKTEYIKKFEDIAPEYLSETYDARLDENGSVCNITLKISPYHPTEPGIKYSNNSTKDKWTLLCAIEDVGSISITQNNKLMISRNTGHPFYCSFNSSNALHSFISVVDGYYRLSHKWTFNICNKLHTPSLKKLRNLRCHGPVGGEFAYSKLEAKRGYKHGCYIIRESETKYKELYIDVCVKDGHSPKTFKIELIGNEGFVFNDDRTKYKSITDLEKNYSNASEKIYLKECLPPSEYDQPSQLLLCRNEKSVNAKELSSTSTLDDSIKFPRCVNCLDLIVYKGLEYLGNAAQTESNVRCQSWTSNVPHTIKSDVKNEFFPDGSMKKAKNYCRNPTKNPNGPWCYTVNTDLLYETCALPICSYTYCKLTGPGLEYSGKEKKSNSGRKCLKWNKNRKKVKENDTLVYIEKYPRENFPEKNLGNAKKQCRNPSMDIGGPWCFTENSETEQIEKEYCDIPLCDDMDCLVFTNDNEINTHYSAFDSSIDNITFSVKLWDPDNYFKATARLVLSKLPLPLSGKDIENAGVGFEIYLSNDYSTLAFGNADSEPEKIKTTELLQSTKYVTFSMTWQNNFVQLSIEGQKNPLFLMEFKDKKNLLGYKKLKFEYYSISGTNILCSVDSVAHWSFYCAPPDFVAPPPAVLPECALSEEELNYEGTQDVTASGLPCLPWSTKKLLPDQVEVEMFGGNLSAVQAVNYCRDPLKMGQGTFCYAKSLKSKIQVQKVFCRIRKCKSEHCKLAGTGNDFMGVITQTRSNRTCDVWYQSVWENVDRVIYNDTLFPDVKLGNAKNHCRNPSRNIAEEGVHGGIQFSLKEWSADEYDGLSIFVSPWQGNEEIRLDIGAEGNEKVTLTRNGKIMQTHSIPHVIKSGSWAELWLQVRAGEVLLGYQGIPDPFLEYIDYTNKFQPGYLSFSSIHGFPIGIFFDCHECHTELAEVDDFSKTYSFGIWSDKENDMYRNITFNLRGAGLARILLTNLPYSGYKLVIEFNPTKSEIKLNPVYNGIPIETVTRYARNLYTDLKWSTYFLTFTEYQMELYTNETRMFTYTSEAPLVFYWFSVASKDGSVSWSANCPPLDIDGEPRNGGWSEWSDWVCSVTCGGGDGYQYRTCTNPRPNIKGEMCVGEASTTGRCNEFPCGDVSPTTLERIKGKLRGEHFSYVVHEDTAVILENNREIVKVVNRESPQAYFEWTKNGVYIEEEPHHFYNRLDNLQIKHIRHNDSGVYICILKRVNKQRVVVRVFTVAVISKNYNVVTRETRKYVLNCKANLLGYVYSDLILKLTINNTLYKEYEIGMLLAIINSYNIDSLNKSHHGTWKCVVNQPDLEIEWVTNYVKINVQKAPNLLTNLMEDEMTAPFFAWLKTETNVLIALIFIILFTIGVTLEGARKKTMVHKALWKFGPTQKKKTVAMKILKKNSYDRLEDFLKISGQWAFLQSDKIVRLYGITMINDISFILEYFPYGPLDIYLRNNEKLVTKDNLIQAATDLASALWHLDEKQIVHGKIRCRKLLVANHNDKILTIKLTDPGIHSSYPATDIHWIPVECYGNFELARESHEADVWACGTTLWEMYSFGADLTFRDHEEAKKRYLKKEFLPKPIMCPDEVYTLIKECWEVDHHRRKKPQAIMVCNNAPEYAQPTSLPLLRISASNSTQSLISGVTESTNVYGGSLLSNEDNCYGLSYGEDKDINNFVDPKPGAFNYFDNMNKFEAQEGIRIDEECYVVPLNKIGQGNYGEVYRGKVSYHNDAKESRIVALKKLKREDEDTLLDFEREIQIMQGMEYLGRKKIVHRDLAARNILIDERDRAKISDFGLAQVLDDSGYYLLKSVRGIPYKWYALECLTKQKFSTSSDVWSFGVTVWEIFSDGEEPDLLNKDESHQDVQVQFIHKLQQGLNYPAPLNCKLQKVYTLLILPCWNRDPHDRPTFSELMKTTEDILRDI</sequence>
<feature type="domain" description="SH2" evidence="19">
    <location>
        <begin position="329"/>
        <end position="418"/>
    </location>
</feature>
<dbReference type="Pfam" id="PF18379">
    <property type="entry name" value="FERM_F1"/>
    <property type="match status" value="1"/>
</dbReference>
<dbReference type="Gene3D" id="1.10.510.10">
    <property type="entry name" value="Transferase(Phosphotransferase) domain 1"/>
    <property type="match status" value="2"/>
</dbReference>
<evidence type="ECO:0000259" key="18">
    <source>
        <dbReference type="SMART" id="SM00220"/>
    </source>
</evidence>
<dbReference type="SMART" id="SM00295">
    <property type="entry name" value="B41"/>
    <property type="match status" value="1"/>
</dbReference>
<dbReference type="Gene3D" id="2.40.20.10">
    <property type="entry name" value="Plasminogen Kringle 4"/>
    <property type="match status" value="4"/>
</dbReference>
<dbReference type="InterPro" id="IPR018056">
    <property type="entry name" value="Kringle_CS"/>
</dbReference>
<dbReference type="GO" id="GO:0048513">
    <property type="term" value="P:animal organ development"/>
    <property type="evidence" value="ECO:0007669"/>
    <property type="project" value="UniProtKB-ARBA"/>
</dbReference>
<evidence type="ECO:0000256" key="8">
    <source>
        <dbReference type="ARBA" id="ARBA00022989"/>
    </source>
</evidence>
<dbReference type="InterPro" id="IPR036860">
    <property type="entry name" value="SH2_dom_sf"/>
</dbReference>
<dbReference type="GO" id="GO:0030154">
    <property type="term" value="P:cell differentiation"/>
    <property type="evidence" value="ECO:0007669"/>
    <property type="project" value="TreeGrafter"/>
</dbReference>
<dbReference type="GO" id="GO:0004715">
    <property type="term" value="F:non-membrane spanning protein tyrosine kinase activity"/>
    <property type="evidence" value="ECO:0007669"/>
    <property type="project" value="UniProtKB-EC"/>
</dbReference>
<dbReference type="SUPFAM" id="SSF82895">
    <property type="entry name" value="TSP-1 type 1 repeat"/>
    <property type="match status" value="1"/>
</dbReference>
<feature type="domain" description="Tyrosine-protein kinase catalytic" evidence="17">
    <location>
        <begin position="1576"/>
        <end position="1813"/>
    </location>
</feature>
<evidence type="ECO:0000256" key="6">
    <source>
        <dbReference type="ARBA" id="ARBA00022777"/>
    </source>
</evidence>
<keyword evidence="3" id="KW-0808">Transferase</keyword>
<keyword evidence="7 15" id="KW-0067">ATP-binding</keyword>
<dbReference type="InterPro" id="IPR000001">
    <property type="entry name" value="Kringle"/>
</dbReference>
<dbReference type="PRINTS" id="PR00109">
    <property type="entry name" value="TYRKINASE"/>
</dbReference>
<dbReference type="SMART" id="SM00219">
    <property type="entry name" value="TyrKc"/>
    <property type="match status" value="2"/>
</dbReference>
<gene>
    <name evidence="21" type="ORF">MELIAE_LOCUS3399</name>
</gene>
<dbReference type="InterPro" id="IPR051286">
    <property type="entry name" value="JAK"/>
</dbReference>
<dbReference type="SUPFAM" id="SSF47031">
    <property type="entry name" value="Second domain of FERM"/>
    <property type="match status" value="1"/>
</dbReference>
<dbReference type="OrthoDB" id="1915767at2759"/>
<dbReference type="GO" id="GO:0016020">
    <property type="term" value="C:membrane"/>
    <property type="evidence" value="ECO:0007669"/>
    <property type="project" value="UniProtKB-SubCell"/>
</dbReference>
<feature type="domain" description="Protein kinase" evidence="18">
    <location>
        <begin position="1905"/>
        <end position="2118"/>
    </location>
</feature>
<dbReference type="GO" id="GO:0002009">
    <property type="term" value="P:morphogenesis of an epithelium"/>
    <property type="evidence" value="ECO:0007669"/>
    <property type="project" value="UniProtKB-ARBA"/>
</dbReference>
<feature type="domain" description="Kringle" evidence="16">
    <location>
        <begin position="833"/>
        <end position="923"/>
    </location>
</feature>
<dbReference type="Gene3D" id="3.30.505.10">
    <property type="entry name" value="SH2 domain"/>
    <property type="match status" value="1"/>
</dbReference>
<dbReference type="InterPro" id="IPR001245">
    <property type="entry name" value="Ser-Thr/Tyr_kinase_cat_dom"/>
</dbReference>
<dbReference type="GO" id="GO:0019221">
    <property type="term" value="P:cytokine-mediated signaling pathway"/>
    <property type="evidence" value="ECO:0007669"/>
    <property type="project" value="TreeGrafter"/>
</dbReference>
<dbReference type="InterPro" id="IPR017441">
    <property type="entry name" value="Protein_kinase_ATP_BS"/>
</dbReference>
<dbReference type="GO" id="GO:0048731">
    <property type="term" value="P:system development"/>
    <property type="evidence" value="ECO:0007669"/>
    <property type="project" value="UniProtKB-ARBA"/>
</dbReference>
<dbReference type="GO" id="GO:0035556">
    <property type="term" value="P:intracellular signal transduction"/>
    <property type="evidence" value="ECO:0007669"/>
    <property type="project" value="TreeGrafter"/>
</dbReference>
<keyword evidence="11" id="KW-1015">Disulfide bond</keyword>
<dbReference type="EMBL" id="OV121133">
    <property type="protein sequence ID" value="CAH0550623.1"/>
    <property type="molecule type" value="Genomic_DNA"/>
</dbReference>
<evidence type="ECO:0000256" key="14">
    <source>
        <dbReference type="ARBA" id="ARBA00051245"/>
    </source>
</evidence>
<dbReference type="GO" id="GO:0007259">
    <property type="term" value="P:cell surface receptor signaling pathway via JAK-STAT"/>
    <property type="evidence" value="ECO:0007669"/>
    <property type="project" value="TreeGrafter"/>
</dbReference>
<reference evidence="21" key="1">
    <citation type="submission" date="2021-12" db="EMBL/GenBank/DDBJ databases">
        <authorList>
            <person name="King R."/>
        </authorList>
    </citation>
    <scope>NUCLEOTIDE SEQUENCE</scope>
</reference>
<dbReference type="Gene3D" id="2.20.100.10">
    <property type="entry name" value="Thrombospondin type-1 (TSP1) repeat"/>
    <property type="match status" value="1"/>
</dbReference>
<evidence type="ECO:0000259" key="19">
    <source>
        <dbReference type="SMART" id="SM00252"/>
    </source>
</evidence>
<dbReference type="InterPro" id="IPR041155">
    <property type="entry name" value="FERM_F1"/>
</dbReference>
<dbReference type="InterPro" id="IPR013783">
    <property type="entry name" value="Ig-like_fold"/>
</dbReference>
<dbReference type="PANTHER" id="PTHR45807">
    <property type="entry name" value="TYROSINE-PROTEIN KINASE HOPSCOTCH"/>
    <property type="match status" value="1"/>
</dbReference>
<dbReference type="PROSITE" id="PS00109">
    <property type="entry name" value="PROTEIN_KINASE_TYR"/>
    <property type="match status" value="1"/>
</dbReference>
<dbReference type="InterPro" id="IPR038178">
    <property type="entry name" value="Kringle_sf"/>
</dbReference>
<keyword evidence="6" id="KW-0418">Kinase</keyword>
<evidence type="ECO:0000259" key="20">
    <source>
        <dbReference type="SMART" id="SM00295"/>
    </source>
</evidence>
<evidence type="ECO:0000256" key="2">
    <source>
        <dbReference type="ARBA" id="ARBA00022572"/>
    </source>
</evidence>
<dbReference type="SMART" id="SM00252">
    <property type="entry name" value="SH2"/>
    <property type="match status" value="1"/>
</dbReference>
<dbReference type="CDD" id="cd14473">
    <property type="entry name" value="FERM_B-lobe"/>
    <property type="match status" value="1"/>
</dbReference>
<evidence type="ECO:0000256" key="13">
    <source>
        <dbReference type="ARBA" id="ARBA00023180"/>
    </source>
</evidence>
<dbReference type="GO" id="GO:0005524">
    <property type="term" value="F:ATP binding"/>
    <property type="evidence" value="ECO:0007669"/>
    <property type="project" value="UniProtKB-UniRule"/>
</dbReference>
<dbReference type="Pfam" id="PF12248">
    <property type="entry name" value="Methyltransf_FA"/>
    <property type="match status" value="1"/>
</dbReference>
<feature type="domain" description="Band 4.1" evidence="20">
    <location>
        <begin position="21"/>
        <end position="216"/>
    </location>
</feature>
<dbReference type="PROSITE" id="PS00021">
    <property type="entry name" value="KRINGLE_1"/>
    <property type="match status" value="1"/>
</dbReference>
<name>A0A9P0AZ15_BRAAE</name>
<protein>
    <recommendedName>
        <fullName evidence="23">Receptor protein-tyrosine kinase</fullName>
    </recommendedName>
</protein>
<dbReference type="InterPro" id="IPR036383">
    <property type="entry name" value="TSP1_rpt_sf"/>
</dbReference>
<evidence type="ECO:0008006" key="23">
    <source>
        <dbReference type="Google" id="ProtNLM"/>
    </source>
</evidence>
<dbReference type="Gene3D" id="2.60.40.10">
    <property type="entry name" value="Immunoglobulins"/>
    <property type="match status" value="1"/>
</dbReference>
<feature type="domain" description="Tyrosine-protein kinase catalytic" evidence="17">
    <location>
        <begin position="1905"/>
        <end position="2118"/>
    </location>
</feature>
<evidence type="ECO:0000256" key="5">
    <source>
        <dbReference type="ARBA" id="ARBA00022741"/>
    </source>
</evidence>
<dbReference type="InterPro" id="IPR036179">
    <property type="entry name" value="Ig-like_dom_sf"/>
</dbReference>
<evidence type="ECO:0000256" key="9">
    <source>
        <dbReference type="ARBA" id="ARBA00023136"/>
    </source>
</evidence>
<accession>A0A9P0AZ15</accession>
<evidence type="ECO:0000256" key="4">
    <source>
        <dbReference type="ARBA" id="ARBA00022692"/>
    </source>
</evidence>
<keyword evidence="22" id="KW-1185">Reference proteome</keyword>
<dbReference type="PROSITE" id="PS00107">
    <property type="entry name" value="PROTEIN_KINASE_ATP"/>
    <property type="match status" value="1"/>
</dbReference>
<dbReference type="InterPro" id="IPR000980">
    <property type="entry name" value="SH2"/>
</dbReference>
<keyword evidence="5 15" id="KW-0547">Nucleotide-binding</keyword>
<evidence type="ECO:0000259" key="16">
    <source>
        <dbReference type="SMART" id="SM00130"/>
    </source>
</evidence>
<dbReference type="GO" id="GO:0019199">
    <property type="term" value="F:transmembrane receptor protein kinase activity"/>
    <property type="evidence" value="ECO:0007669"/>
    <property type="project" value="UniProtKB-ARBA"/>
</dbReference>
<dbReference type="InterPro" id="IPR008266">
    <property type="entry name" value="Tyr_kinase_AS"/>
</dbReference>
<dbReference type="Gene3D" id="3.30.200.20">
    <property type="entry name" value="Phosphorylase Kinase, domain 1"/>
    <property type="match status" value="1"/>
</dbReference>
<evidence type="ECO:0000256" key="7">
    <source>
        <dbReference type="ARBA" id="ARBA00022840"/>
    </source>
</evidence>
<dbReference type="Proteomes" id="UP001154078">
    <property type="component" value="Chromosome 2"/>
</dbReference>
<evidence type="ECO:0000256" key="12">
    <source>
        <dbReference type="ARBA" id="ARBA00023170"/>
    </source>
</evidence>
<dbReference type="CDD" id="cd00096">
    <property type="entry name" value="Ig"/>
    <property type="match status" value="1"/>
</dbReference>
<dbReference type="InterPro" id="IPR000884">
    <property type="entry name" value="TSP1_rpt"/>
</dbReference>
<keyword evidence="8" id="KW-1133">Transmembrane helix</keyword>
<feature type="binding site" evidence="15">
    <location>
        <position position="1939"/>
    </location>
    <ligand>
        <name>ATP</name>
        <dbReference type="ChEBI" id="CHEBI:30616"/>
    </ligand>
</feature>
<proteinExistence type="predicted"/>
<dbReference type="InterPro" id="IPR035963">
    <property type="entry name" value="FERM_2"/>
</dbReference>
<dbReference type="SUPFAM" id="SSF55550">
    <property type="entry name" value="SH2 domain"/>
    <property type="match status" value="1"/>
</dbReference>
<organism evidence="21 22">
    <name type="scientific">Brassicogethes aeneus</name>
    <name type="common">Rape pollen beetle</name>
    <name type="synonym">Meligethes aeneus</name>
    <dbReference type="NCBI Taxonomy" id="1431903"/>
    <lineage>
        <taxon>Eukaryota</taxon>
        <taxon>Metazoa</taxon>
        <taxon>Ecdysozoa</taxon>
        <taxon>Arthropoda</taxon>
        <taxon>Hexapoda</taxon>
        <taxon>Insecta</taxon>
        <taxon>Pterygota</taxon>
        <taxon>Neoptera</taxon>
        <taxon>Endopterygota</taxon>
        <taxon>Coleoptera</taxon>
        <taxon>Polyphaga</taxon>
        <taxon>Cucujiformia</taxon>
        <taxon>Nitidulidae</taxon>
        <taxon>Meligethinae</taxon>
        <taxon>Brassicogethes</taxon>
    </lineage>
</organism>
<keyword evidence="9" id="KW-0472">Membrane</keyword>
<evidence type="ECO:0000256" key="3">
    <source>
        <dbReference type="ARBA" id="ARBA00022679"/>
    </source>
</evidence>
<evidence type="ECO:0000259" key="17">
    <source>
        <dbReference type="SMART" id="SM00219"/>
    </source>
</evidence>
<keyword evidence="10" id="KW-0829">Tyrosine-protein kinase</keyword>
<dbReference type="Pfam" id="PF00090">
    <property type="entry name" value="TSP_1"/>
    <property type="match status" value="1"/>
</dbReference>
<dbReference type="SMART" id="SM00130">
    <property type="entry name" value="KR"/>
    <property type="match status" value="3"/>
</dbReference>
<evidence type="ECO:0000256" key="11">
    <source>
        <dbReference type="ARBA" id="ARBA00023157"/>
    </source>
</evidence>
<dbReference type="SUPFAM" id="SSF57440">
    <property type="entry name" value="Kringle-like"/>
    <property type="match status" value="4"/>
</dbReference>
<dbReference type="InterPro" id="IPR020635">
    <property type="entry name" value="Tyr_kinase_cat_dom"/>
</dbReference>
<dbReference type="CDD" id="cd00108">
    <property type="entry name" value="KR"/>
    <property type="match status" value="1"/>
</dbReference>
<dbReference type="InterPro" id="IPR013806">
    <property type="entry name" value="Kringle-like"/>
</dbReference>
<comment type="catalytic activity">
    <reaction evidence="14">
        <text>L-tyrosyl-[protein] + ATP = O-phospho-L-tyrosyl-[protein] + ADP + H(+)</text>
        <dbReference type="Rhea" id="RHEA:10596"/>
        <dbReference type="Rhea" id="RHEA-COMP:10136"/>
        <dbReference type="Rhea" id="RHEA-COMP:20101"/>
        <dbReference type="ChEBI" id="CHEBI:15378"/>
        <dbReference type="ChEBI" id="CHEBI:30616"/>
        <dbReference type="ChEBI" id="CHEBI:46858"/>
        <dbReference type="ChEBI" id="CHEBI:61978"/>
        <dbReference type="ChEBI" id="CHEBI:456216"/>
        <dbReference type="EC" id="2.7.10.2"/>
    </reaction>
</comment>
<dbReference type="Pfam" id="PF21990">
    <property type="entry name" value="SH2_1"/>
    <property type="match status" value="1"/>
</dbReference>
<evidence type="ECO:0000256" key="10">
    <source>
        <dbReference type="ARBA" id="ARBA00023137"/>
    </source>
</evidence>
<dbReference type="InterPro" id="IPR000719">
    <property type="entry name" value="Prot_kinase_dom"/>
</dbReference>
<keyword evidence="2" id="KW-0420">Kringle</keyword>
<dbReference type="InterPro" id="IPR019749">
    <property type="entry name" value="Band_41_domain"/>
</dbReference>
<dbReference type="SUPFAM" id="SSF48726">
    <property type="entry name" value="Immunoglobulin"/>
    <property type="match status" value="1"/>
</dbReference>
<evidence type="ECO:0000313" key="22">
    <source>
        <dbReference type="Proteomes" id="UP001154078"/>
    </source>
</evidence>
<dbReference type="InterPro" id="IPR022041">
    <property type="entry name" value="Methyltransf_FA"/>
</dbReference>
<feature type="domain" description="Kringle" evidence="16">
    <location>
        <begin position="463"/>
        <end position="555"/>
    </location>
</feature>
<keyword evidence="13" id="KW-0325">Glycoprotein</keyword>
<keyword evidence="12" id="KW-0675">Receptor</keyword>
<comment type="subcellular location">
    <subcellularLocation>
        <location evidence="1">Membrane</location>
        <topology evidence="1">Single-pass membrane protein</topology>
    </subcellularLocation>
</comment>
<keyword evidence="4" id="KW-0812">Transmembrane</keyword>
<dbReference type="Pfam" id="PF00051">
    <property type="entry name" value="Kringle"/>
    <property type="match status" value="2"/>
</dbReference>
<feature type="domain" description="Kringle" evidence="16">
    <location>
        <begin position="560"/>
        <end position="653"/>
    </location>
</feature>
<dbReference type="Pfam" id="PF07714">
    <property type="entry name" value="PK_Tyr_Ser-Thr"/>
    <property type="match status" value="2"/>
</dbReference>
<dbReference type="InterPro" id="IPR011009">
    <property type="entry name" value="Kinase-like_dom_sf"/>
</dbReference>
<dbReference type="SUPFAM" id="SSF56112">
    <property type="entry name" value="Protein kinase-like (PK-like)"/>
    <property type="match status" value="2"/>
</dbReference>
<dbReference type="GO" id="GO:0005829">
    <property type="term" value="C:cytosol"/>
    <property type="evidence" value="ECO:0007669"/>
    <property type="project" value="TreeGrafter"/>
</dbReference>
<dbReference type="InterPro" id="IPR019748">
    <property type="entry name" value="FERM_central"/>
</dbReference>
<evidence type="ECO:0000313" key="21">
    <source>
        <dbReference type="EMBL" id="CAH0550623.1"/>
    </source>
</evidence>
<evidence type="ECO:0000256" key="1">
    <source>
        <dbReference type="ARBA" id="ARBA00004167"/>
    </source>
</evidence>
<dbReference type="SMART" id="SM00209">
    <property type="entry name" value="TSP1"/>
    <property type="match status" value="1"/>
</dbReference>
<evidence type="ECO:0000256" key="15">
    <source>
        <dbReference type="PROSITE-ProRule" id="PRU10141"/>
    </source>
</evidence>
<dbReference type="SMART" id="SM00220">
    <property type="entry name" value="S_TKc"/>
    <property type="match status" value="1"/>
</dbReference>